<dbReference type="EMBL" id="MU155176">
    <property type="protein sequence ID" value="KAF9481608.1"/>
    <property type="molecule type" value="Genomic_DNA"/>
</dbReference>
<organism evidence="4 5">
    <name type="scientific">Pholiota conissans</name>
    <dbReference type="NCBI Taxonomy" id="109636"/>
    <lineage>
        <taxon>Eukaryota</taxon>
        <taxon>Fungi</taxon>
        <taxon>Dikarya</taxon>
        <taxon>Basidiomycota</taxon>
        <taxon>Agaricomycotina</taxon>
        <taxon>Agaricomycetes</taxon>
        <taxon>Agaricomycetidae</taxon>
        <taxon>Agaricales</taxon>
        <taxon>Agaricineae</taxon>
        <taxon>Strophariaceae</taxon>
        <taxon>Pholiota</taxon>
    </lineage>
</organism>
<keyword evidence="5" id="KW-1185">Reference proteome</keyword>
<dbReference type="InterPro" id="IPR013094">
    <property type="entry name" value="AB_hydrolase_3"/>
</dbReference>
<evidence type="ECO:0000313" key="5">
    <source>
        <dbReference type="Proteomes" id="UP000807469"/>
    </source>
</evidence>
<dbReference type="Proteomes" id="UP000807469">
    <property type="component" value="Unassembled WGS sequence"/>
</dbReference>
<dbReference type="AlphaFoldDB" id="A0A9P5Z563"/>
<feature type="transmembrane region" description="Helical" evidence="2">
    <location>
        <begin position="117"/>
        <end position="138"/>
    </location>
</feature>
<dbReference type="InterPro" id="IPR029058">
    <property type="entry name" value="AB_hydrolase_fold"/>
</dbReference>
<evidence type="ECO:0000256" key="1">
    <source>
        <dbReference type="ARBA" id="ARBA00022801"/>
    </source>
</evidence>
<sequence>MDDLDKEVILPRNALSFTDKVQMFLTILPAPVIIAWALLKSPFTAYGRSKSWKRIVIDRVTLRLVSGMSRKQIRAFFGPTSKAYSDFINSKKLPPVVEDVGEDARLFWIGPKNADRVLLYLHGGAFVFGTTASSPAFWSYMQDNLEKKGKPTSTAILDYSLVPDKMFPTQLKQTVLAIQHIVGSGVKPENIQLVGDSAGGVLIHEVISHILHPVEGVPELSLSSPFGGAYMMSPWVRLRDTPAKVLETDREGRGDFLTRRAGMYWANKVLDGVPESAYPYLDANTAPDDWLRGMDKCVKRILISAGSAEVLRDEIIKYAKTVEKLHKETTTVIQENGIHVDPFFDFLVQEKDLGKLTPTILNWLDEGFHA</sequence>
<evidence type="ECO:0000256" key="2">
    <source>
        <dbReference type="SAM" id="Phobius"/>
    </source>
</evidence>
<dbReference type="OrthoDB" id="2152029at2759"/>
<evidence type="ECO:0000259" key="3">
    <source>
        <dbReference type="Pfam" id="PF07859"/>
    </source>
</evidence>
<reference evidence="4" key="1">
    <citation type="submission" date="2020-11" db="EMBL/GenBank/DDBJ databases">
        <authorList>
            <consortium name="DOE Joint Genome Institute"/>
            <person name="Ahrendt S."/>
            <person name="Riley R."/>
            <person name="Andreopoulos W."/>
            <person name="Labutti K."/>
            <person name="Pangilinan J."/>
            <person name="Ruiz-Duenas F.J."/>
            <person name="Barrasa J.M."/>
            <person name="Sanchez-Garcia M."/>
            <person name="Camarero S."/>
            <person name="Miyauchi S."/>
            <person name="Serrano A."/>
            <person name="Linde D."/>
            <person name="Babiker R."/>
            <person name="Drula E."/>
            <person name="Ayuso-Fernandez I."/>
            <person name="Pacheco R."/>
            <person name="Padilla G."/>
            <person name="Ferreira P."/>
            <person name="Barriuso J."/>
            <person name="Kellner H."/>
            <person name="Castanera R."/>
            <person name="Alfaro M."/>
            <person name="Ramirez L."/>
            <person name="Pisabarro A.G."/>
            <person name="Kuo A."/>
            <person name="Tritt A."/>
            <person name="Lipzen A."/>
            <person name="He G."/>
            <person name="Yan M."/>
            <person name="Ng V."/>
            <person name="Cullen D."/>
            <person name="Martin F."/>
            <person name="Rosso M.-N."/>
            <person name="Henrissat B."/>
            <person name="Hibbett D."/>
            <person name="Martinez A.T."/>
            <person name="Grigoriev I.V."/>
        </authorList>
    </citation>
    <scope>NUCLEOTIDE SEQUENCE</scope>
    <source>
        <strain evidence="4">CIRM-BRFM 674</strain>
    </source>
</reference>
<name>A0A9P5Z563_9AGAR</name>
<evidence type="ECO:0000313" key="4">
    <source>
        <dbReference type="EMBL" id="KAF9481608.1"/>
    </source>
</evidence>
<keyword evidence="1" id="KW-0378">Hydrolase</keyword>
<dbReference type="PANTHER" id="PTHR48081">
    <property type="entry name" value="AB HYDROLASE SUPERFAMILY PROTEIN C4A8.06C"/>
    <property type="match status" value="1"/>
</dbReference>
<dbReference type="SUPFAM" id="SSF53474">
    <property type="entry name" value="alpha/beta-Hydrolases"/>
    <property type="match status" value="1"/>
</dbReference>
<dbReference type="Pfam" id="PF07859">
    <property type="entry name" value="Abhydrolase_3"/>
    <property type="match status" value="1"/>
</dbReference>
<gene>
    <name evidence="4" type="ORF">BDN70DRAFT_876091</name>
</gene>
<dbReference type="Gene3D" id="3.40.50.1820">
    <property type="entry name" value="alpha/beta hydrolase"/>
    <property type="match status" value="1"/>
</dbReference>
<keyword evidence="2" id="KW-0472">Membrane</keyword>
<dbReference type="PANTHER" id="PTHR48081:SF31">
    <property type="entry name" value="STERYL ACETYL HYDROLASE MUG81-RELATED"/>
    <property type="match status" value="1"/>
</dbReference>
<feature type="domain" description="Alpha/beta hydrolase fold-3" evidence="3">
    <location>
        <begin position="118"/>
        <end position="340"/>
    </location>
</feature>
<protein>
    <submittedName>
        <fullName evidence="4">Alpha/beta-hydrolase</fullName>
    </submittedName>
</protein>
<proteinExistence type="predicted"/>
<feature type="transmembrane region" description="Helical" evidence="2">
    <location>
        <begin position="20"/>
        <end position="39"/>
    </location>
</feature>
<dbReference type="GO" id="GO:0016787">
    <property type="term" value="F:hydrolase activity"/>
    <property type="evidence" value="ECO:0007669"/>
    <property type="project" value="UniProtKB-KW"/>
</dbReference>
<dbReference type="InterPro" id="IPR050300">
    <property type="entry name" value="GDXG_lipolytic_enzyme"/>
</dbReference>
<keyword evidence="2" id="KW-0812">Transmembrane</keyword>
<keyword evidence="2" id="KW-1133">Transmembrane helix</keyword>
<comment type="caution">
    <text evidence="4">The sequence shown here is derived from an EMBL/GenBank/DDBJ whole genome shotgun (WGS) entry which is preliminary data.</text>
</comment>
<accession>A0A9P5Z563</accession>